<name>A0AA37VBT5_9BACT</name>
<evidence type="ECO:0008006" key="4">
    <source>
        <dbReference type="Google" id="ProtNLM"/>
    </source>
</evidence>
<dbReference type="SUPFAM" id="SSF63829">
    <property type="entry name" value="Calcium-dependent phosphotriesterase"/>
    <property type="match status" value="1"/>
</dbReference>
<feature type="chain" id="PRO_5041458375" description="LVIVD repeat protein" evidence="1">
    <location>
        <begin position="22"/>
        <end position="587"/>
    </location>
</feature>
<dbReference type="InterPro" id="IPR013211">
    <property type="entry name" value="LVIVD"/>
</dbReference>
<dbReference type="AlphaFoldDB" id="A0AA37VBT5"/>
<gene>
    <name evidence="2" type="ORF">rosag_33610</name>
</gene>
<organism evidence="2 3">
    <name type="scientific">Roseisolibacter agri</name>
    <dbReference type="NCBI Taxonomy" id="2014610"/>
    <lineage>
        <taxon>Bacteria</taxon>
        <taxon>Pseudomonadati</taxon>
        <taxon>Gemmatimonadota</taxon>
        <taxon>Gemmatimonadia</taxon>
        <taxon>Gemmatimonadales</taxon>
        <taxon>Gemmatimonadaceae</taxon>
        <taxon>Roseisolibacter</taxon>
    </lineage>
</organism>
<comment type="caution">
    <text evidence="2">The sequence shown here is derived from an EMBL/GenBank/DDBJ whole genome shotgun (WGS) entry which is preliminary data.</text>
</comment>
<evidence type="ECO:0000313" key="3">
    <source>
        <dbReference type="Proteomes" id="UP001161325"/>
    </source>
</evidence>
<evidence type="ECO:0000313" key="2">
    <source>
        <dbReference type="EMBL" id="GLC26848.1"/>
    </source>
</evidence>
<evidence type="ECO:0000256" key="1">
    <source>
        <dbReference type="SAM" id="SignalP"/>
    </source>
</evidence>
<keyword evidence="3" id="KW-1185">Reference proteome</keyword>
<sequence>MARTTAVLAATLIAVDAGAQAMPVQKSVTPAAQGPDPRVGLAGGWMDAKEAIRNLQLVGHQPRPAGWFNPASMGDFGFANADLAFSGNYAFQGGYNGVQIWDLSNPASPSLKSAIVCPGGQGDVSVYRNLLFMSVEEPRGRVDCGTTAIADTASADRFRGVRIFDITDIAAPKQIASVQTCRGSHTHTLLADPKDTANLYVYVQGTSPVRPASELAGCSGRAPSEDPNTSLFRIEVIRVPLANPAAAAIVSTPRVFADSAGNVAGLWKGGSHGAGTQETAQTDQCHDITVYPELGLAAGACSGNGILLDIRDPANPKRIDEVSDPNFAYWHSATFSNDGSKLLFTDEWGGGVAPRCQATDKPEWGANAVFTLTNRKLKPAGYYKLPAAQSATENCVAHNGSLIPVPGRDIMVQAWYQGGISVFDFTNPAKPVEIAFFDRGPMDPQRLALGGYWSAYWYNGHIVGSEIGRGLDVFKLTPSELLSQNEIDAAMLVKADALNPQLQTRITWPASFVVARAYLDQLARNNGLSAARRTAVARALDGAERQQGAARRTALTTLATALDRDAATAADGAKVRMLAGAVRDLAR</sequence>
<dbReference type="Pfam" id="PF08309">
    <property type="entry name" value="LVIVD"/>
    <property type="match status" value="1"/>
</dbReference>
<proteinExistence type="predicted"/>
<dbReference type="Proteomes" id="UP001161325">
    <property type="component" value="Unassembled WGS sequence"/>
</dbReference>
<protein>
    <recommendedName>
        <fullName evidence="4">LVIVD repeat protein</fullName>
    </recommendedName>
</protein>
<feature type="signal peptide" evidence="1">
    <location>
        <begin position="1"/>
        <end position="21"/>
    </location>
</feature>
<reference evidence="2" key="1">
    <citation type="submission" date="2022-08" db="EMBL/GenBank/DDBJ databases">
        <title>Draft genome sequencing of Roseisolibacter agri AW1220.</title>
        <authorList>
            <person name="Tobiishi Y."/>
            <person name="Tonouchi A."/>
        </authorList>
    </citation>
    <scope>NUCLEOTIDE SEQUENCE</scope>
    <source>
        <strain evidence="2">AW1220</strain>
    </source>
</reference>
<dbReference type="EMBL" id="BRXS01000005">
    <property type="protein sequence ID" value="GLC26848.1"/>
    <property type="molecule type" value="Genomic_DNA"/>
</dbReference>
<keyword evidence="1" id="KW-0732">Signal</keyword>
<accession>A0AA37VBT5</accession>